<keyword evidence="4" id="KW-0804">Transcription</keyword>
<protein>
    <submittedName>
        <fullName evidence="8 9">PAS domain-containing protein</fullName>
    </submittedName>
</protein>
<evidence type="ECO:0000256" key="3">
    <source>
        <dbReference type="ARBA" id="ARBA00023015"/>
    </source>
</evidence>
<dbReference type="GO" id="GO:0000977">
    <property type="term" value="F:RNA polymerase II transcription regulatory region sequence-specific DNA binding"/>
    <property type="evidence" value="ECO:0007669"/>
    <property type="project" value="TreeGrafter"/>
</dbReference>
<organism evidence="8">
    <name type="scientific">Strongyloides stercoralis</name>
    <name type="common">Threadworm</name>
    <dbReference type="NCBI Taxonomy" id="6248"/>
    <lineage>
        <taxon>Eukaryota</taxon>
        <taxon>Metazoa</taxon>
        <taxon>Ecdysozoa</taxon>
        <taxon>Nematoda</taxon>
        <taxon>Chromadorea</taxon>
        <taxon>Rhabditida</taxon>
        <taxon>Tylenchina</taxon>
        <taxon>Panagrolaimomorpha</taxon>
        <taxon>Strongyloidoidea</taxon>
        <taxon>Strongyloididae</taxon>
        <taxon>Strongyloides</taxon>
    </lineage>
</organism>
<dbReference type="InterPro" id="IPR011598">
    <property type="entry name" value="bHLH_dom"/>
</dbReference>
<dbReference type="SMART" id="SM00091">
    <property type="entry name" value="PAS"/>
    <property type="match status" value="2"/>
</dbReference>
<feature type="domain" description="PAS" evidence="6">
    <location>
        <begin position="108"/>
        <end position="175"/>
    </location>
</feature>
<reference evidence="8" key="1">
    <citation type="submission" date="2022-10" db="UniProtKB">
        <authorList>
            <consortium name="WormBaseParasite"/>
        </authorList>
    </citation>
    <scope>IDENTIFICATION</scope>
</reference>
<dbReference type="InterPro" id="IPR000014">
    <property type="entry name" value="PAS"/>
</dbReference>
<evidence type="ECO:0000313" key="8">
    <source>
        <dbReference type="WBParaSite" id="SSTP_0001203600.1"/>
    </source>
</evidence>
<dbReference type="GO" id="GO:0010557">
    <property type="term" value="P:positive regulation of macromolecule biosynthetic process"/>
    <property type="evidence" value="ECO:0007669"/>
    <property type="project" value="UniProtKB-ARBA"/>
</dbReference>
<dbReference type="GO" id="GO:0000981">
    <property type="term" value="F:DNA-binding transcription factor activity, RNA polymerase II-specific"/>
    <property type="evidence" value="ECO:0007669"/>
    <property type="project" value="TreeGrafter"/>
</dbReference>
<dbReference type="Pfam" id="PF00989">
    <property type="entry name" value="PAS"/>
    <property type="match status" value="1"/>
</dbReference>
<evidence type="ECO:0000256" key="5">
    <source>
        <dbReference type="ARBA" id="ARBA00023242"/>
    </source>
</evidence>
<keyword evidence="3" id="KW-0805">Transcription regulation</keyword>
<dbReference type="Gene3D" id="3.30.450.20">
    <property type="entry name" value="PAS domain"/>
    <property type="match status" value="2"/>
</dbReference>
<proteinExistence type="predicted"/>
<dbReference type="PANTHER" id="PTHR23043">
    <property type="entry name" value="HYPOXIA-INDUCIBLE FACTOR 1 ALPHA"/>
    <property type="match status" value="1"/>
</dbReference>
<evidence type="ECO:0000256" key="1">
    <source>
        <dbReference type="ARBA" id="ARBA00004123"/>
    </source>
</evidence>
<sequence>MSLIPNQASIFNLLEKENGKVIKNTIEKRRESSKCAARERRGKETCIFDELKYEVPVVNEATVTHVDRIALLRVAATLCRLRKNGSSLFSTSDVKNICKNKYDSSLYNETSLYEILDGFILVVDSDDTILYSTESISMYLGLTQTDVVGHSLKEYCHSIDHSKLVNSIQSLRYDETFKTSVCLRMKTVVSPRGRNLNLKSAIMKSTYCTIKCLRLSSGWLSLLYISTEPVGNGSITQNVTVLAKITHDEGNGTFVTRHTCDMRFSFVGENFNSLLKKDSRSMVGTSFYDLVHPADVLEVGTSIKNLFETGHAQTIYYRLIAPEDSLVYWMVTVCNTVKHTSKGQKGQYVICMHYYLGSQKEDESYMTVRNNEGRFNGNHFTYLPALVSHQNSNIPSKINQLNYDIHDGNNNDNYNTEANEESFIGLAPKFIECGDFVLQSPCLPLFLEEDSIPNDFHDLFNNLLNHPLKENQVTKRCSPTSSMMKKNPINMKIVPLEPLPEDYSIQPLQFLHQTHVHPLKNMKEPPQIVSIQDSQETQMNTLNKNTQKQEHTDYQEREQNMEYDEDVFFYSASNSINDWDPKGRAPFVSVEQITQLESDDSLLEFFLPTEFS</sequence>
<evidence type="ECO:0000313" key="9">
    <source>
        <dbReference type="WBParaSite" id="TCONS_00000732.p1"/>
    </source>
</evidence>
<evidence type="ECO:0000259" key="6">
    <source>
        <dbReference type="PROSITE" id="PS50112"/>
    </source>
</evidence>
<dbReference type="SUPFAM" id="SSF55785">
    <property type="entry name" value="PYP-like sensor domain (PAS domain)"/>
    <property type="match status" value="2"/>
</dbReference>
<evidence type="ECO:0000256" key="2">
    <source>
        <dbReference type="ARBA" id="ARBA00022737"/>
    </source>
</evidence>
<dbReference type="WBParaSite" id="TCONS_00000732.p1">
    <property type="protein sequence ID" value="TCONS_00000732.p1"/>
    <property type="gene ID" value="XLOC_000705"/>
</dbReference>
<dbReference type="GO" id="GO:0005634">
    <property type="term" value="C:nucleus"/>
    <property type="evidence" value="ECO:0007669"/>
    <property type="project" value="UniProtKB-SubCell"/>
</dbReference>
<dbReference type="Pfam" id="PF23171">
    <property type="entry name" value="bHLH_HIF1A"/>
    <property type="match status" value="1"/>
</dbReference>
<dbReference type="GO" id="GO:0071456">
    <property type="term" value="P:cellular response to hypoxia"/>
    <property type="evidence" value="ECO:0007669"/>
    <property type="project" value="TreeGrafter"/>
</dbReference>
<evidence type="ECO:0000256" key="4">
    <source>
        <dbReference type="ARBA" id="ARBA00023163"/>
    </source>
</evidence>
<keyword evidence="2" id="KW-0677">Repeat</keyword>
<dbReference type="InterPro" id="IPR013767">
    <property type="entry name" value="PAS_fold"/>
</dbReference>
<dbReference type="WBParaSite" id="SSTP_0001203600.1">
    <property type="protein sequence ID" value="SSTP_0001203600.1"/>
    <property type="gene ID" value="SSTP_0001203600"/>
</dbReference>
<accession>A0A913ICY8</accession>
<dbReference type="GO" id="GO:0046983">
    <property type="term" value="F:protein dimerization activity"/>
    <property type="evidence" value="ECO:0007669"/>
    <property type="project" value="InterPro"/>
</dbReference>
<dbReference type="Proteomes" id="UP000035681">
    <property type="component" value="Unplaced"/>
</dbReference>
<name>A0A913ICY8_STRER</name>
<dbReference type="Pfam" id="PF14598">
    <property type="entry name" value="PAS_11"/>
    <property type="match status" value="1"/>
</dbReference>
<dbReference type="InterPro" id="IPR035965">
    <property type="entry name" value="PAS-like_dom_sf"/>
</dbReference>
<dbReference type="SMR" id="A0A913ICY8"/>
<dbReference type="AlphaFoldDB" id="A0A913ICY8"/>
<evidence type="ECO:0000313" key="7">
    <source>
        <dbReference type="Proteomes" id="UP000035681"/>
    </source>
</evidence>
<keyword evidence="7" id="KW-1185">Reference proteome</keyword>
<dbReference type="PROSITE" id="PS50112">
    <property type="entry name" value="PAS"/>
    <property type="match status" value="1"/>
</dbReference>
<comment type="subcellular location">
    <subcellularLocation>
        <location evidence="1">Nucleus</location>
    </subcellularLocation>
</comment>
<dbReference type="CDD" id="cd00130">
    <property type="entry name" value="PAS"/>
    <property type="match status" value="2"/>
</dbReference>
<dbReference type="PANTHER" id="PTHR23043:SF17">
    <property type="entry name" value="PROTEIN SIMILAR"/>
    <property type="match status" value="1"/>
</dbReference>
<keyword evidence="5" id="KW-0539">Nucleus</keyword>